<gene>
    <name evidence="1" type="ORF">TM448A01213_0023</name>
    <name evidence="2" type="ORF">TM448B00810_0009</name>
</gene>
<organism evidence="1">
    <name type="scientific">viral metagenome</name>
    <dbReference type="NCBI Taxonomy" id="1070528"/>
    <lineage>
        <taxon>unclassified sequences</taxon>
        <taxon>metagenomes</taxon>
        <taxon>organismal metagenomes</taxon>
    </lineage>
</organism>
<evidence type="ECO:0000313" key="2">
    <source>
        <dbReference type="EMBL" id="QJH96776.1"/>
    </source>
</evidence>
<dbReference type="EMBL" id="MT144662">
    <property type="protein sequence ID" value="QJH96776.1"/>
    <property type="molecule type" value="Genomic_DNA"/>
</dbReference>
<sequence>MTKQVTKRLYECDDCHTRRFVPWVELNRAAKPKCFACGATRLELVSEEAKVDRARLQCERLTGTGGSLILSPSLDNPRKKVT</sequence>
<name>A0A6H1ZP64_9ZZZZ</name>
<accession>A0A6H1ZP64</accession>
<dbReference type="AlphaFoldDB" id="A0A6H1ZP64"/>
<reference evidence="1" key="1">
    <citation type="submission" date="2020-03" db="EMBL/GenBank/DDBJ databases">
        <title>The deep terrestrial virosphere.</title>
        <authorList>
            <person name="Holmfeldt K."/>
            <person name="Nilsson E."/>
            <person name="Simone D."/>
            <person name="Lopez-Fernandez M."/>
            <person name="Wu X."/>
            <person name="de Brujin I."/>
            <person name="Lundin D."/>
            <person name="Andersson A."/>
            <person name="Bertilsson S."/>
            <person name="Dopson M."/>
        </authorList>
    </citation>
    <scope>NUCLEOTIDE SEQUENCE</scope>
    <source>
        <strain evidence="1">TM448A01213</strain>
        <strain evidence="2">TM448B00810</strain>
    </source>
</reference>
<dbReference type="EMBL" id="MT144112">
    <property type="protein sequence ID" value="QJA48990.1"/>
    <property type="molecule type" value="Genomic_DNA"/>
</dbReference>
<protein>
    <submittedName>
        <fullName evidence="1">Uncharacterized protein</fullName>
    </submittedName>
</protein>
<evidence type="ECO:0000313" key="1">
    <source>
        <dbReference type="EMBL" id="QJA48990.1"/>
    </source>
</evidence>
<proteinExistence type="predicted"/>